<evidence type="ECO:0008006" key="5">
    <source>
        <dbReference type="Google" id="ProtNLM"/>
    </source>
</evidence>
<dbReference type="PRINTS" id="PR00262">
    <property type="entry name" value="IL1HBGF"/>
</dbReference>
<evidence type="ECO:0000256" key="1">
    <source>
        <dbReference type="ARBA" id="ARBA00007936"/>
    </source>
</evidence>
<dbReference type="SUPFAM" id="SSF50353">
    <property type="entry name" value="Cytokine"/>
    <property type="match status" value="1"/>
</dbReference>
<proteinExistence type="inferred from homology"/>
<keyword evidence="2" id="KW-0472">Membrane</keyword>
<dbReference type="OrthoDB" id="6158176at2759"/>
<name>A0A8S9ZUF1_9BILA</name>
<sequence>MRPFSNYYSSTTTTALAFLTTIPLLWQVLLLLLLNNLNNSPTLLLPPFNSTDSKLITKCSIRAQQKQRKNQNIGKNSISTSLSLLERLGMGEEEQNVEPPSLSVLPIRQVRYEHAHRRGALYCKSGNWLEISNNNNIDGSDVRGTRNKNNNHFTIFEFLAVAFGLVSIKAVANQHFLCMDSKGNLYASPEKNYNAECVFLEEMHPQVYNLYSSCSYGYPKRPWFVALSRNGRPRRGKSTKKGQMSTHFVLIDEGNNNKKEILWIH</sequence>
<keyword evidence="2" id="KW-1133">Transmembrane helix</keyword>
<comment type="similarity">
    <text evidence="1">Belongs to the heparin-binding growth factors family.</text>
</comment>
<dbReference type="AlphaFoldDB" id="A0A8S9ZUF1"/>
<evidence type="ECO:0000313" key="4">
    <source>
        <dbReference type="Proteomes" id="UP000605970"/>
    </source>
</evidence>
<dbReference type="GO" id="GO:0008083">
    <property type="term" value="F:growth factor activity"/>
    <property type="evidence" value="ECO:0007669"/>
    <property type="project" value="InterPro"/>
</dbReference>
<dbReference type="EMBL" id="JABEBT010000025">
    <property type="protein sequence ID" value="KAF7636906.1"/>
    <property type="molecule type" value="Genomic_DNA"/>
</dbReference>
<dbReference type="SMART" id="SM00442">
    <property type="entry name" value="FGF"/>
    <property type="match status" value="1"/>
</dbReference>
<dbReference type="InterPro" id="IPR002209">
    <property type="entry name" value="Fibroblast_GF_fam"/>
</dbReference>
<dbReference type="Gene3D" id="2.80.10.50">
    <property type="match status" value="1"/>
</dbReference>
<keyword evidence="2" id="KW-0812">Transmembrane</keyword>
<dbReference type="Pfam" id="PF00167">
    <property type="entry name" value="FGF"/>
    <property type="match status" value="1"/>
</dbReference>
<evidence type="ECO:0000256" key="2">
    <source>
        <dbReference type="SAM" id="Phobius"/>
    </source>
</evidence>
<feature type="transmembrane region" description="Helical" evidence="2">
    <location>
        <begin position="15"/>
        <end position="34"/>
    </location>
</feature>
<reference evidence="3" key="1">
    <citation type="journal article" date="2020" name="Ecol. Evol.">
        <title>Genome structure and content of the rice root-knot nematode (Meloidogyne graminicola).</title>
        <authorList>
            <person name="Phan N.T."/>
            <person name="Danchin E.G.J."/>
            <person name="Klopp C."/>
            <person name="Perfus-Barbeoch L."/>
            <person name="Kozlowski D.K."/>
            <person name="Koutsovoulos G.D."/>
            <person name="Lopez-Roques C."/>
            <person name="Bouchez O."/>
            <person name="Zahm M."/>
            <person name="Besnard G."/>
            <person name="Bellafiore S."/>
        </authorList>
    </citation>
    <scope>NUCLEOTIDE SEQUENCE</scope>
    <source>
        <strain evidence="3">VN-18</strain>
    </source>
</reference>
<gene>
    <name evidence="3" type="ORF">Mgra_00003646</name>
</gene>
<organism evidence="3 4">
    <name type="scientific">Meloidogyne graminicola</name>
    <dbReference type="NCBI Taxonomy" id="189291"/>
    <lineage>
        <taxon>Eukaryota</taxon>
        <taxon>Metazoa</taxon>
        <taxon>Ecdysozoa</taxon>
        <taxon>Nematoda</taxon>
        <taxon>Chromadorea</taxon>
        <taxon>Rhabditida</taxon>
        <taxon>Tylenchina</taxon>
        <taxon>Tylenchomorpha</taxon>
        <taxon>Tylenchoidea</taxon>
        <taxon>Meloidogynidae</taxon>
        <taxon>Meloidogyninae</taxon>
        <taxon>Meloidogyne</taxon>
    </lineage>
</organism>
<accession>A0A8S9ZUF1</accession>
<dbReference type="Proteomes" id="UP000605970">
    <property type="component" value="Unassembled WGS sequence"/>
</dbReference>
<comment type="caution">
    <text evidence="3">The sequence shown here is derived from an EMBL/GenBank/DDBJ whole genome shotgun (WGS) entry which is preliminary data.</text>
</comment>
<dbReference type="InterPro" id="IPR008996">
    <property type="entry name" value="IL1/FGF"/>
</dbReference>
<protein>
    <recommendedName>
        <fullName evidence="5">FGF</fullName>
    </recommendedName>
</protein>
<dbReference type="CDD" id="cd00058">
    <property type="entry name" value="beta-trefoil_FGF"/>
    <property type="match status" value="1"/>
</dbReference>
<dbReference type="PANTHER" id="PTHR11486">
    <property type="entry name" value="FIBROBLAST GROWTH FACTOR"/>
    <property type="match status" value="1"/>
</dbReference>
<dbReference type="InterPro" id="IPR056378">
    <property type="entry name" value="Let-756-like_FGF"/>
</dbReference>
<keyword evidence="4" id="KW-1185">Reference proteome</keyword>
<evidence type="ECO:0000313" key="3">
    <source>
        <dbReference type="EMBL" id="KAF7636906.1"/>
    </source>
</evidence>